<reference evidence="3" key="1">
    <citation type="submission" date="2025-08" db="UniProtKB">
        <authorList>
            <consortium name="Ensembl"/>
        </authorList>
    </citation>
    <scope>IDENTIFICATION</scope>
</reference>
<keyword evidence="4" id="KW-1185">Reference proteome</keyword>
<dbReference type="AlphaFoldDB" id="A0A3Q3MPP4"/>
<evidence type="ECO:0000256" key="2">
    <source>
        <dbReference type="ARBA" id="ARBA00022737"/>
    </source>
</evidence>
<dbReference type="InParanoid" id="A0A3Q3MPP4"/>
<dbReference type="Proteomes" id="UP000261640">
    <property type="component" value="Unplaced"/>
</dbReference>
<dbReference type="Ensembl" id="ENSMAMT00000027655.2">
    <property type="protein sequence ID" value="ENSMAMP00000026962.2"/>
    <property type="gene ID" value="ENSMAMG00000018112.2"/>
</dbReference>
<dbReference type="GeneTree" id="ENSGT01150000286915"/>
<dbReference type="STRING" id="205130.ENSMAMP00000026962"/>
<dbReference type="Gene3D" id="3.80.10.10">
    <property type="entry name" value="Ribonuclease Inhibitor"/>
    <property type="match status" value="2"/>
</dbReference>
<evidence type="ECO:0000256" key="1">
    <source>
        <dbReference type="ARBA" id="ARBA00022614"/>
    </source>
</evidence>
<protein>
    <submittedName>
        <fullName evidence="3">Uncharacterized protein</fullName>
    </submittedName>
</protein>
<evidence type="ECO:0000313" key="3">
    <source>
        <dbReference type="Ensembl" id="ENSMAMP00000026962.2"/>
    </source>
</evidence>
<dbReference type="SMART" id="SM00368">
    <property type="entry name" value="LRR_RI"/>
    <property type="match status" value="9"/>
</dbReference>
<reference evidence="3" key="2">
    <citation type="submission" date="2025-09" db="UniProtKB">
        <authorList>
            <consortium name="Ensembl"/>
        </authorList>
    </citation>
    <scope>IDENTIFICATION</scope>
</reference>
<accession>A0A3Q3MPP4</accession>
<dbReference type="InterPro" id="IPR051261">
    <property type="entry name" value="NLR"/>
</dbReference>
<name>A0A3Q3MPP4_9TELE</name>
<sequence length="406" mass="44829">MSEEVLDELDLTKYNTSIHGRLRLIPAMRNCKKAKLIRCGLSETHCEVVASALKSNPSHLRHLDLSWSNLKVRAVQQLCGGLQSPHCRLEILRLESCMMPETTCGYLVSTLKSNPSHLRHLDLSENYLCDPGVQQLCGVLQSPDCRLETLWLRGCSLSETSCGYLASALKSSPSHLRELDLRANDLQDPGVQQLCGGLQSPHCRLETLSLSDTSCGYLVSALKSNPSHLRELELGKNYLQDPGVQQLCGGLQSPDCRLETLGSTSCGYLVSALKSNPSHLKYLDLNSSELKDPGVQQLCDGLQSPHCRLETLRSDPMFRLCCFPSQRNVAAQHELEYCGLSETSCGYLASALKSNPSHLRHLDLSLNTLQDPGVQQLCGGLQSPHCRLEALRSDPMFRLCAEMNVM</sequence>
<dbReference type="InterPro" id="IPR001611">
    <property type="entry name" value="Leu-rich_rpt"/>
</dbReference>
<proteinExistence type="predicted"/>
<evidence type="ECO:0000313" key="4">
    <source>
        <dbReference type="Proteomes" id="UP000261640"/>
    </source>
</evidence>
<dbReference type="InterPro" id="IPR032675">
    <property type="entry name" value="LRR_dom_sf"/>
</dbReference>
<organism evidence="3 4">
    <name type="scientific">Mastacembelus armatus</name>
    <name type="common">zig-zag eel</name>
    <dbReference type="NCBI Taxonomy" id="205130"/>
    <lineage>
        <taxon>Eukaryota</taxon>
        <taxon>Metazoa</taxon>
        <taxon>Chordata</taxon>
        <taxon>Craniata</taxon>
        <taxon>Vertebrata</taxon>
        <taxon>Euteleostomi</taxon>
        <taxon>Actinopterygii</taxon>
        <taxon>Neopterygii</taxon>
        <taxon>Teleostei</taxon>
        <taxon>Neoteleostei</taxon>
        <taxon>Acanthomorphata</taxon>
        <taxon>Anabantaria</taxon>
        <taxon>Synbranchiformes</taxon>
        <taxon>Mastacembelidae</taxon>
        <taxon>Mastacembelus</taxon>
    </lineage>
</organism>
<dbReference type="Pfam" id="PF13516">
    <property type="entry name" value="LRR_6"/>
    <property type="match status" value="6"/>
</dbReference>
<keyword evidence="2" id="KW-0677">Repeat</keyword>
<keyword evidence="1" id="KW-0433">Leucine-rich repeat</keyword>
<dbReference type="PANTHER" id="PTHR24106">
    <property type="entry name" value="NACHT, LRR AND CARD DOMAINS-CONTAINING"/>
    <property type="match status" value="1"/>
</dbReference>
<dbReference type="SUPFAM" id="SSF52047">
    <property type="entry name" value="RNI-like"/>
    <property type="match status" value="2"/>
</dbReference>